<evidence type="ECO:0000259" key="2">
    <source>
        <dbReference type="PROSITE" id="PS01203"/>
    </source>
</evidence>
<organism evidence="3 4">
    <name type="scientific">Pelobates cultripes</name>
    <name type="common">Western spadefoot toad</name>
    <dbReference type="NCBI Taxonomy" id="61616"/>
    <lineage>
        <taxon>Eukaryota</taxon>
        <taxon>Metazoa</taxon>
        <taxon>Chordata</taxon>
        <taxon>Craniata</taxon>
        <taxon>Vertebrata</taxon>
        <taxon>Euteleostomi</taxon>
        <taxon>Amphibia</taxon>
        <taxon>Batrachia</taxon>
        <taxon>Anura</taxon>
        <taxon>Pelobatoidea</taxon>
        <taxon>Pelobatidae</taxon>
        <taxon>Pelobates</taxon>
    </lineage>
</organism>
<gene>
    <name evidence="3" type="ORF">PECUL_23A046792</name>
</gene>
<dbReference type="Gene3D" id="3.90.640.90">
    <property type="entry name" value="Anti-proliferative protein, N-terminal domain"/>
    <property type="match status" value="1"/>
</dbReference>
<dbReference type="InterPro" id="IPR002087">
    <property type="entry name" value="Anti_prolifrtn"/>
</dbReference>
<feature type="domain" description="Anti-proliferative protein" evidence="2">
    <location>
        <begin position="88"/>
        <end position="107"/>
    </location>
</feature>
<dbReference type="FunFam" id="3.90.640.90:FF:000002">
    <property type="entry name" value="BTG anti-proliferation factor 4"/>
    <property type="match status" value="1"/>
</dbReference>
<evidence type="ECO:0000313" key="3">
    <source>
        <dbReference type="EMBL" id="CAH2219365.1"/>
    </source>
</evidence>
<dbReference type="AlphaFoldDB" id="A0AAD1QYE4"/>
<keyword evidence="4" id="KW-1185">Reference proteome</keyword>
<dbReference type="Proteomes" id="UP001295444">
    <property type="component" value="Chromosome 01"/>
</dbReference>
<dbReference type="Pfam" id="PF07742">
    <property type="entry name" value="BTG"/>
    <property type="match status" value="1"/>
</dbReference>
<dbReference type="SUPFAM" id="SSF160696">
    <property type="entry name" value="BTG domain-like"/>
    <property type="match status" value="1"/>
</dbReference>
<evidence type="ECO:0000313" key="4">
    <source>
        <dbReference type="Proteomes" id="UP001295444"/>
    </source>
</evidence>
<dbReference type="PRINTS" id="PR00310">
    <property type="entry name" value="ANTIPRLFBTG1"/>
</dbReference>
<accession>A0AAD1QYE4</accession>
<dbReference type="PANTHER" id="PTHR22978:SF6">
    <property type="entry name" value="PROTEIN BTG3"/>
    <property type="match status" value="1"/>
</dbReference>
<dbReference type="InterPro" id="IPR033332">
    <property type="entry name" value="BTG"/>
</dbReference>
<comment type="similarity">
    <text evidence="1">Belongs to the BTG family.</text>
</comment>
<evidence type="ECO:0000256" key="1">
    <source>
        <dbReference type="ARBA" id="ARBA00007989"/>
    </source>
</evidence>
<dbReference type="SMART" id="SM00099">
    <property type="entry name" value="btg1"/>
    <property type="match status" value="1"/>
</dbReference>
<dbReference type="PANTHER" id="PTHR22978">
    <property type="entry name" value="B-CELL TRANSLOCATION GENE"/>
    <property type="match status" value="1"/>
</dbReference>
<dbReference type="InterPro" id="IPR036054">
    <property type="entry name" value="BTG-like_sf"/>
</dbReference>
<proteinExistence type="inferred from homology"/>
<sequence>MKNEISAVVFFLSRLIQKNEKLIKEDIEMFSEELTRILHGKYINHWYPETPTRGQAYRCIRVNKFHGIDPDLLKACMVSGLVYEDLGLPRELTLWVDPWEVCCRYGEHSHPFTVACFESEDDSQAEVSQKVSQAMDNVTSDYHSGSSSDDEVYISRRKTSPVMVASDRQNIYQEPQEYVLQPMSFMNKYPKKKHGFHYHQQPRFLSNYQPQGRSNKVYGQITWLPPAVSNERNQWTNVHLLTTAHQCLV</sequence>
<reference evidence="3" key="1">
    <citation type="submission" date="2022-03" db="EMBL/GenBank/DDBJ databases">
        <authorList>
            <person name="Alioto T."/>
            <person name="Alioto T."/>
            <person name="Gomez Garrido J."/>
        </authorList>
    </citation>
    <scope>NUCLEOTIDE SEQUENCE</scope>
</reference>
<dbReference type="PROSITE" id="PS01203">
    <property type="entry name" value="BTG_2"/>
    <property type="match status" value="1"/>
</dbReference>
<dbReference type="GO" id="GO:0005737">
    <property type="term" value="C:cytoplasm"/>
    <property type="evidence" value="ECO:0007669"/>
    <property type="project" value="TreeGrafter"/>
</dbReference>
<dbReference type="GO" id="GO:0005634">
    <property type="term" value="C:nucleus"/>
    <property type="evidence" value="ECO:0007669"/>
    <property type="project" value="TreeGrafter"/>
</dbReference>
<dbReference type="EMBL" id="OW240912">
    <property type="protein sequence ID" value="CAH2219365.1"/>
    <property type="molecule type" value="Genomic_DNA"/>
</dbReference>
<protein>
    <submittedName>
        <fullName evidence="3">BTG3</fullName>
    </submittedName>
</protein>
<name>A0AAD1QYE4_PELCU</name>